<dbReference type="GO" id="GO:0008757">
    <property type="term" value="F:S-adenosylmethionine-dependent methyltransferase activity"/>
    <property type="evidence" value="ECO:0007669"/>
    <property type="project" value="InterPro"/>
</dbReference>
<comment type="caution">
    <text evidence="5">The sequence shown here is derived from an EMBL/GenBank/DDBJ whole genome shotgun (WGS) entry which is preliminary data.</text>
</comment>
<protein>
    <submittedName>
        <fullName evidence="5">SAM-dependent methyltransferase</fullName>
    </submittedName>
</protein>
<keyword evidence="1" id="KW-0597">Phosphoprotein</keyword>
<dbReference type="Proteomes" id="UP000678545">
    <property type="component" value="Unassembled WGS sequence"/>
</dbReference>
<dbReference type="Gene3D" id="3.40.50.150">
    <property type="entry name" value="Vaccinia Virus protein VP39"/>
    <property type="match status" value="1"/>
</dbReference>
<dbReference type="RefSeq" id="WP_212676164.1">
    <property type="nucleotide sequence ID" value="NZ_JAGSPJ010000005.1"/>
</dbReference>
<evidence type="ECO:0000256" key="3">
    <source>
        <dbReference type="ARBA" id="ARBA00022679"/>
    </source>
</evidence>
<evidence type="ECO:0000256" key="2">
    <source>
        <dbReference type="ARBA" id="ARBA00022603"/>
    </source>
</evidence>
<keyword evidence="3" id="KW-0808">Transferase</keyword>
<name>A0A941IFT4_9BURK</name>
<dbReference type="GO" id="GO:0032259">
    <property type="term" value="P:methylation"/>
    <property type="evidence" value="ECO:0007669"/>
    <property type="project" value="UniProtKB-KW"/>
</dbReference>
<dbReference type="PROSITE" id="PS51585">
    <property type="entry name" value="SAM_MT_TPMT"/>
    <property type="match status" value="1"/>
</dbReference>
<sequence length="207" mass="23730">MTVSFLNRDPTRPEFWCERFEQGFVPWDSGTVPKAVQDFVFSQNGRCETNSNCLIPGCGNAYELGFLSDAGWQVTAIDFSEVAVAKAKTRLRPWADRILQRDFFDYTPDFVLSAIYERAFFCALPPGMRPAIVARWAELLPAGGKLFGFFLLDETENAVNKGPPFRTSTKEFYALMQEHFFQLEDTEVSDSLPIFGGHERWQVWQRQ</sequence>
<gene>
    <name evidence="5" type="ORF">KDM90_13715</name>
</gene>
<evidence type="ECO:0000256" key="1">
    <source>
        <dbReference type="ARBA" id="ARBA00022553"/>
    </source>
</evidence>
<keyword evidence="6" id="KW-1185">Reference proteome</keyword>
<evidence type="ECO:0000256" key="4">
    <source>
        <dbReference type="ARBA" id="ARBA00022691"/>
    </source>
</evidence>
<dbReference type="Pfam" id="PF05724">
    <property type="entry name" value="TPMT"/>
    <property type="match status" value="1"/>
</dbReference>
<dbReference type="PANTHER" id="PTHR32183:SF11">
    <property type="entry name" value="THIOL METHYLTRANSFERASE 2-RELATED"/>
    <property type="match status" value="1"/>
</dbReference>
<keyword evidence="2 5" id="KW-0489">Methyltransferase</keyword>
<organism evidence="5 6">
    <name type="scientific">Undibacterium fentianense</name>
    <dbReference type="NCBI Taxonomy" id="2828728"/>
    <lineage>
        <taxon>Bacteria</taxon>
        <taxon>Pseudomonadati</taxon>
        <taxon>Pseudomonadota</taxon>
        <taxon>Betaproteobacteria</taxon>
        <taxon>Burkholderiales</taxon>
        <taxon>Oxalobacteraceae</taxon>
        <taxon>Undibacterium</taxon>
    </lineage>
</organism>
<keyword evidence="4" id="KW-0949">S-adenosyl-L-methionine</keyword>
<proteinExistence type="predicted"/>
<dbReference type="CDD" id="cd02440">
    <property type="entry name" value="AdoMet_MTases"/>
    <property type="match status" value="1"/>
</dbReference>
<accession>A0A941IFT4</accession>
<dbReference type="InterPro" id="IPR008854">
    <property type="entry name" value="TPMT"/>
</dbReference>
<dbReference type="AlphaFoldDB" id="A0A941IFT4"/>
<evidence type="ECO:0000313" key="5">
    <source>
        <dbReference type="EMBL" id="MBR7801061.1"/>
    </source>
</evidence>
<evidence type="ECO:0000313" key="6">
    <source>
        <dbReference type="Proteomes" id="UP000678545"/>
    </source>
</evidence>
<dbReference type="EMBL" id="JAGSPJ010000005">
    <property type="protein sequence ID" value="MBR7801061.1"/>
    <property type="molecule type" value="Genomic_DNA"/>
</dbReference>
<dbReference type="PANTHER" id="PTHR32183">
    <property type="match status" value="1"/>
</dbReference>
<dbReference type="SUPFAM" id="SSF53335">
    <property type="entry name" value="S-adenosyl-L-methionine-dependent methyltransferases"/>
    <property type="match status" value="1"/>
</dbReference>
<dbReference type="InterPro" id="IPR029063">
    <property type="entry name" value="SAM-dependent_MTases_sf"/>
</dbReference>
<reference evidence="5" key="1">
    <citation type="submission" date="2021-04" db="EMBL/GenBank/DDBJ databases">
        <title>novel species isolated from subtropical streams in China.</title>
        <authorList>
            <person name="Lu H."/>
        </authorList>
    </citation>
    <scope>NUCLEOTIDE SEQUENCE</scope>
    <source>
        <strain evidence="5">FT137W</strain>
    </source>
</reference>